<dbReference type="Proteomes" id="UP001501585">
    <property type="component" value="Unassembled WGS sequence"/>
</dbReference>
<evidence type="ECO:0000313" key="2">
    <source>
        <dbReference type="Proteomes" id="UP001501585"/>
    </source>
</evidence>
<dbReference type="Gene3D" id="1.20.120.650">
    <property type="entry name" value="Colicin D"/>
    <property type="match status" value="1"/>
</dbReference>
<dbReference type="EMBL" id="BAAAPC010000010">
    <property type="protein sequence ID" value="GAA1998910.1"/>
    <property type="molecule type" value="Genomic_DNA"/>
</dbReference>
<evidence type="ECO:0000313" key="1">
    <source>
        <dbReference type="EMBL" id="GAA1998910.1"/>
    </source>
</evidence>
<proteinExistence type="predicted"/>
<reference evidence="2" key="1">
    <citation type="journal article" date="2019" name="Int. J. Syst. Evol. Microbiol.">
        <title>The Global Catalogue of Microorganisms (GCM) 10K type strain sequencing project: providing services to taxonomists for standard genome sequencing and annotation.</title>
        <authorList>
            <consortium name="The Broad Institute Genomics Platform"/>
            <consortium name="The Broad Institute Genome Sequencing Center for Infectious Disease"/>
            <person name="Wu L."/>
            <person name="Ma J."/>
        </authorList>
    </citation>
    <scope>NUCLEOTIDE SEQUENCE [LARGE SCALE GENOMIC DNA]</scope>
    <source>
        <strain evidence="2">JCM 15313</strain>
    </source>
</reference>
<keyword evidence="2" id="KW-1185">Reference proteome</keyword>
<protein>
    <recommendedName>
        <fullName evidence="3">Colicin D immunity protein domain-containing protein</fullName>
    </recommendedName>
</protein>
<organism evidence="1 2">
    <name type="scientific">Nocardiopsis rhodophaea</name>
    <dbReference type="NCBI Taxonomy" id="280238"/>
    <lineage>
        <taxon>Bacteria</taxon>
        <taxon>Bacillati</taxon>
        <taxon>Actinomycetota</taxon>
        <taxon>Actinomycetes</taxon>
        <taxon>Streptosporangiales</taxon>
        <taxon>Nocardiopsidaceae</taxon>
        <taxon>Nocardiopsis</taxon>
    </lineage>
</organism>
<accession>A0ABP5EIF0</accession>
<sequence length="186" mass="20556">MSSRYPTYSDIIVAAGDLSFAVLITADGYSLAAGGKRFVGAFFPEGVDAAKVRFMRQGKKLAEKYPALADVALDFPPRHNAWSALHEVDPGSHVARQIELMRSFSRGDMPSSEFVHYWQEERRRSLAEGERVRGALEIALEEVFNAMEDYSPYVELRDDGDLTDAEFAAQIRSSLATLDSREGGSG</sequence>
<comment type="caution">
    <text evidence="1">The sequence shown here is derived from an EMBL/GenBank/DDBJ whole genome shotgun (WGS) entry which is preliminary data.</text>
</comment>
<gene>
    <name evidence="1" type="ORF">GCM10009799_27450</name>
</gene>
<evidence type="ECO:0008006" key="3">
    <source>
        <dbReference type="Google" id="ProtNLM"/>
    </source>
</evidence>
<name>A0ABP5EIF0_9ACTN</name>
<dbReference type="InterPro" id="IPR036471">
    <property type="entry name" value="Colicin_D_sf"/>
</dbReference>